<dbReference type="EMBL" id="BTSY01000002">
    <property type="protein sequence ID" value="GMT17011.1"/>
    <property type="molecule type" value="Genomic_DNA"/>
</dbReference>
<gene>
    <name evidence="2" type="ORF">PFISCL1PPCAC_8308</name>
</gene>
<dbReference type="AlphaFoldDB" id="A0AAV5VBF4"/>
<keyword evidence="1" id="KW-0472">Membrane</keyword>
<evidence type="ECO:0000313" key="3">
    <source>
        <dbReference type="Proteomes" id="UP001432322"/>
    </source>
</evidence>
<feature type="non-terminal residue" evidence="2">
    <location>
        <position position="74"/>
    </location>
</feature>
<organism evidence="2 3">
    <name type="scientific">Pristionchus fissidentatus</name>
    <dbReference type="NCBI Taxonomy" id="1538716"/>
    <lineage>
        <taxon>Eukaryota</taxon>
        <taxon>Metazoa</taxon>
        <taxon>Ecdysozoa</taxon>
        <taxon>Nematoda</taxon>
        <taxon>Chromadorea</taxon>
        <taxon>Rhabditida</taxon>
        <taxon>Rhabditina</taxon>
        <taxon>Diplogasteromorpha</taxon>
        <taxon>Diplogasteroidea</taxon>
        <taxon>Neodiplogasteridae</taxon>
        <taxon>Pristionchus</taxon>
    </lineage>
</organism>
<keyword evidence="3" id="KW-1185">Reference proteome</keyword>
<reference evidence="2" key="1">
    <citation type="submission" date="2023-10" db="EMBL/GenBank/DDBJ databases">
        <title>Genome assembly of Pristionchus species.</title>
        <authorList>
            <person name="Yoshida K."/>
            <person name="Sommer R.J."/>
        </authorList>
    </citation>
    <scope>NUCLEOTIDE SEQUENCE</scope>
    <source>
        <strain evidence="2">RS5133</strain>
    </source>
</reference>
<comment type="caution">
    <text evidence="2">The sequence shown here is derived from an EMBL/GenBank/DDBJ whole genome shotgun (WGS) entry which is preliminary data.</text>
</comment>
<keyword evidence="1" id="KW-1133">Transmembrane helix</keyword>
<evidence type="ECO:0000313" key="2">
    <source>
        <dbReference type="EMBL" id="GMT17011.1"/>
    </source>
</evidence>
<sequence>MTRPHLIKLNLTDISRAPIVFYTIFGVDILLNLLVLLTTPFLVVAVRRSGVIHRNFRWQVVLAGLYYNLGIVAR</sequence>
<accession>A0AAV5VBF4</accession>
<proteinExistence type="predicted"/>
<protein>
    <recommendedName>
        <fullName evidence="4">G protein-coupled receptor</fullName>
    </recommendedName>
</protein>
<dbReference type="Proteomes" id="UP001432322">
    <property type="component" value="Unassembled WGS sequence"/>
</dbReference>
<evidence type="ECO:0008006" key="4">
    <source>
        <dbReference type="Google" id="ProtNLM"/>
    </source>
</evidence>
<keyword evidence="1" id="KW-0812">Transmembrane</keyword>
<feature type="transmembrane region" description="Helical" evidence="1">
    <location>
        <begin position="20"/>
        <end position="44"/>
    </location>
</feature>
<name>A0AAV5VBF4_9BILA</name>
<feature type="transmembrane region" description="Helical" evidence="1">
    <location>
        <begin position="56"/>
        <end position="73"/>
    </location>
</feature>
<evidence type="ECO:0000256" key="1">
    <source>
        <dbReference type="SAM" id="Phobius"/>
    </source>
</evidence>